<accession>A0AAV7TWM6</accession>
<dbReference type="Proteomes" id="UP001066276">
    <property type="component" value="Chromosome 3_2"/>
</dbReference>
<feature type="compositionally biased region" description="Basic and acidic residues" evidence="1">
    <location>
        <begin position="17"/>
        <end position="37"/>
    </location>
</feature>
<evidence type="ECO:0008006" key="4">
    <source>
        <dbReference type="Google" id="ProtNLM"/>
    </source>
</evidence>
<evidence type="ECO:0000313" key="2">
    <source>
        <dbReference type="EMBL" id="KAJ1180038.1"/>
    </source>
</evidence>
<dbReference type="AlphaFoldDB" id="A0AAV7TWM6"/>
<name>A0AAV7TWM6_PLEWA</name>
<feature type="region of interest" description="Disordered" evidence="1">
    <location>
        <begin position="70"/>
        <end position="96"/>
    </location>
</feature>
<sequence length="96" mass="10977">MGWRALACLACAPGRRSEESHREAVERRENNRTERKTSGHVKRLSAGTWLFQQLCEHEKETVANHLGTIRTVPRNPNTTSRIQKDAAARRLKEPAF</sequence>
<proteinExistence type="predicted"/>
<reference evidence="2" key="1">
    <citation type="journal article" date="2022" name="bioRxiv">
        <title>Sequencing and chromosome-scale assembly of the giantPleurodeles waltlgenome.</title>
        <authorList>
            <person name="Brown T."/>
            <person name="Elewa A."/>
            <person name="Iarovenko S."/>
            <person name="Subramanian E."/>
            <person name="Araus A.J."/>
            <person name="Petzold A."/>
            <person name="Susuki M."/>
            <person name="Suzuki K.-i.T."/>
            <person name="Hayashi T."/>
            <person name="Toyoda A."/>
            <person name="Oliveira C."/>
            <person name="Osipova E."/>
            <person name="Leigh N.D."/>
            <person name="Simon A."/>
            <person name="Yun M.H."/>
        </authorList>
    </citation>
    <scope>NUCLEOTIDE SEQUENCE</scope>
    <source>
        <strain evidence="2">20211129_DDA</strain>
        <tissue evidence="2">Liver</tissue>
    </source>
</reference>
<dbReference type="EMBL" id="JANPWB010000006">
    <property type="protein sequence ID" value="KAJ1180038.1"/>
    <property type="molecule type" value="Genomic_DNA"/>
</dbReference>
<keyword evidence="3" id="KW-1185">Reference proteome</keyword>
<comment type="caution">
    <text evidence="2">The sequence shown here is derived from an EMBL/GenBank/DDBJ whole genome shotgun (WGS) entry which is preliminary data.</text>
</comment>
<gene>
    <name evidence="2" type="ORF">NDU88_005262</name>
</gene>
<protein>
    <recommendedName>
        <fullName evidence="4">Secreted protein</fullName>
    </recommendedName>
</protein>
<evidence type="ECO:0000313" key="3">
    <source>
        <dbReference type="Proteomes" id="UP001066276"/>
    </source>
</evidence>
<organism evidence="2 3">
    <name type="scientific">Pleurodeles waltl</name>
    <name type="common">Iberian ribbed newt</name>
    <dbReference type="NCBI Taxonomy" id="8319"/>
    <lineage>
        <taxon>Eukaryota</taxon>
        <taxon>Metazoa</taxon>
        <taxon>Chordata</taxon>
        <taxon>Craniata</taxon>
        <taxon>Vertebrata</taxon>
        <taxon>Euteleostomi</taxon>
        <taxon>Amphibia</taxon>
        <taxon>Batrachia</taxon>
        <taxon>Caudata</taxon>
        <taxon>Salamandroidea</taxon>
        <taxon>Salamandridae</taxon>
        <taxon>Pleurodelinae</taxon>
        <taxon>Pleurodeles</taxon>
    </lineage>
</organism>
<feature type="region of interest" description="Disordered" evidence="1">
    <location>
        <begin position="17"/>
        <end position="40"/>
    </location>
</feature>
<feature type="compositionally biased region" description="Basic and acidic residues" evidence="1">
    <location>
        <begin position="82"/>
        <end position="96"/>
    </location>
</feature>
<evidence type="ECO:0000256" key="1">
    <source>
        <dbReference type="SAM" id="MobiDB-lite"/>
    </source>
</evidence>